<dbReference type="Proteomes" id="UP001212997">
    <property type="component" value="Unassembled WGS sequence"/>
</dbReference>
<protein>
    <submittedName>
        <fullName evidence="2">Uncharacterized protein</fullName>
    </submittedName>
</protein>
<feature type="region of interest" description="Disordered" evidence="1">
    <location>
        <begin position="10"/>
        <end position="50"/>
    </location>
</feature>
<accession>A0AAD5YG39</accession>
<dbReference type="AlphaFoldDB" id="A0AAD5YG39"/>
<gene>
    <name evidence="2" type="ORF">NLI96_g2940</name>
</gene>
<evidence type="ECO:0000313" key="3">
    <source>
        <dbReference type="Proteomes" id="UP001212997"/>
    </source>
</evidence>
<feature type="compositionally biased region" description="Low complexity" evidence="1">
    <location>
        <begin position="16"/>
        <end position="43"/>
    </location>
</feature>
<dbReference type="EMBL" id="JANAWD010000070">
    <property type="protein sequence ID" value="KAJ3488285.1"/>
    <property type="molecule type" value="Genomic_DNA"/>
</dbReference>
<sequence>MAKEDAQLLRAAGLDSNSSSTSSNSNNNTSHAISRNTTNTNTNKVTQGEDGPLLASTVMAEIAEFLKRFRPMICLAGFRCLGIARGNPDAWKTHVFVLRVDRIPNPSKTSRPWQRYQVVDAIAIPVAMLLEAQGDEFNEFLKQGEAYHKENVRVGCIGTIMTFINCDSAGQDLRLISWAGYGKDTWSQVGPAEEDWFLPLYNSVERISGRPEEKEESNVRRHFIEE</sequence>
<reference evidence="2" key="1">
    <citation type="submission" date="2022-07" db="EMBL/GenBank/DDBJ databases">
        <title>Genome Sequence of Physisporinus lineatus.</title>
        <authorList>
            <person name="Buettner E."/>
        </authorList>
    </citation>
    <scope>NUCLEOTIDE SEQUENCE</scope>
    <source>
        <strain evidence="2">VT162</strain>
    </source>
</reference>
<keyword evidence="3" id="KW-1185">Reference proteome</keyword>
<evidence type="ECO:0000256" key="1">
    <source>
        <dbReference type="SAM" id="MobiDB-lite"/>
    </source>
</evidence>
<proteinExistence type="predicted"/>
<evidence type="ECO:0000313" key="2">
    <source>
        <dbReference type="EMBL" id="KAJ3488285.1"/>
    </source>
</evidence>
<organism evidence="2 3">
    <name type="scientific">Meripilus lineatus</name>
    <dbReference type="NCBI Taxonomy" id="2056292"/>
    <lineage>
        <taxon>Eukaryota</taxon>
        <taxon>Fungi</taxon>
        <taxon>Dikarya</taxon>
        <taxon>Basidiomycota</taxon>
        <taxon>Agaricomycotina</taxon>
        <taxon>Agaricomycetes</taxon>
        <taxon>Polyporales</taxon>
        <taxon>Meripilaceae</taxon>
        <taxon>Meripilus</taxon>
    </lineage>
</organism>
<name>A0AAD5YG39_9APHY</name>
<comment type="caution">
    <text evidence="2">The sequence shown here is derived from an EMBL/GenBank/DDBJ whole genome shotgun (WGS) entry which is preliminary data.</text>
</comment>